<dbReference type="Pfam" id="PF13535">
    <property type="entry name" value="ATP-grasp_4"/>
    <property type="match status" value="1"/>
</dbReference>
<keyword evidence="1" id="KW-0436">Ligase</keyword>
<dbReference type="PANTHER" id="PTHR43585:SF2">
    <property type="entry name" value="ATP-GRASP ENZYME FSQD"/>
    <property type="match status" value="1"/>
</dbReference>
<sequence>MIENILVIGSGDQHFREYALRGLAKRYHVLLIAQTPTSWQSPYAADYREVELADKAQVLAAAQDLAARHQVAGVITWDEMQVAVAAEVGVELGVPTMPVDAARTCRDKGIQRERFAAHDVPSARFCLADTLDTALVAARDIGYPVVVKPRGRAASIAVQLAGSDEELRRAFEFARGSENSSIKDGLVLVEEYLQGPEISVDCWVLDGRVEPYVLALKRTDYPPFFEEVAHVVGDVLDEQTTAAVRDVTVRAHRALGIDRTVTHTELMLTADGPKIIEVNGRLGGELIPYLAELCTPGFSVGEMVGAVATGRTPQTVAAPSRLMGIRFLYPTHSMVFHNLDHPAALADEPWVQEIRQVTEPGLQLHLPPKQFLGRAGFVIATADTVSEVDERLLALADKVSLVGTPLADQDQ</sequence>
<dbReference type="Gene3D" id="3.40.50.20">
    <property type="match status" value="1"/>
</dbReference>
<dbReference type="Gene3D" id="3.30.470.20">
    <property type="entry name" value="ATP-grasp fold, B domain"/>
    <property type="match status" value="1"/>
</dbReference>
<dbReference type="Proteomes" id="UP001500994">
    <property type="component" value="Unassembled WGS sequence"/>
</dbReference>
<protein>
    <submittedName>
        <fullName evidence="6">ATP-grasp domain-containing protein</fullName>
    </submittedName>
</protein>
<comment type="caution">
    <text evidence="6">The sequence shown here is derived from an EMBL/GenBank/DDBJ whole genome shotgun (WGS) entry which is preliminary data.</text>
</comment>
<dbReference type="SMART" id="SM01209">
    <property type="entry name" value="GARS_A"/>
    <property type="match status" value="1"/>
</dbReference>
<evidence type="ECO:0000313" key="6">
    <source>
        <dbReference type="EMBL" id="GAA2688183.1"/>
    </source>
</evidence>
<gene>
    <name evidence="6" type="ORF">GCM10009864_72570</name>
</gene>
<dbReference type="EMBL" id="BAAARK010000043">
    <property type="protein sequence ID" value="GAA2688183.1"/>
    <property type="molecule type" value="Genomic_DNA"/>
</dbReference>
<dbReference type="PANTHER" id="PTHR43585">
    <property type="entry name" value="FUMIPYRROLE BIOSYNTHESIS PROTEIN C"/>
    <property type="match status" value="1"/>
</dbReference>
<evidence type="ECO:0000313" key="7">
    <source>
        <dbReference type="Proteomes" id="UP001500994"/>
    </source>
</evidence>
<evidence type="ECO:0000256" key="3">
    <source>
        <dbReference type="ARBA" id="ARBA00022840"/>
    </source>
</evidence>
<dbReference type="InterPro" id="IPR011761">
    <property type="entry name" value="ATP-grasp"/>
</dbReference>
<evidence type="ECO:0000256" key="1">
    <source>
        <dbReference type="ARBA" id="ARBA00022598"/>
    </source>
</evidence>
<keyword evidence="7" id="KW-1185">Reference proteome</keyword>
<evidence type="ECO:0000256" key="2">
    <source>
        <dbReference type="ARBA" id="ARBA00022741"/>
    </source>
</evidence>
<name>A0ABP6FE53_9ACTN</name>
<accession>A0ABP6FE53</accession>
<dbReference type="InterPro" id="IPR052032">
    <property type="entry name" value="ATP-dep_AA_Ligase"/>
</dbReference>
<dbReference type="InterPro" id="IPR040570">
    <property type="entry name" value="LAL_C2"/>
</dbReference>
<evidence type="ECO:0000259" key="5">
    <source>
        <dbReference type="PROSITE" id="PS50975"/>
    </source>
</evidence>
<keyword evidence="2 4" id="KW-0547">Nucleotide-binding</keyword>
<proteinExistence type="predicted"/>
<dbReference type="Pfam" id="PF18603">
    <property type="entry name" value="LAL_C2"/>
    <property type="match status" value="1"/>
</dbReference>
<dbReference type="PROSITE" id="PS50975">
    <property type="entry name" value="ATP_GRASP"/>
    <property type="match status" value="1"/>
</dbReference>
<keyword evidence="3 4" id="KW-0067">ATP-binding</keyword>
<dbReference type="SUPFAM" id="SSF56059">
    <property type="entry name" value="Glutathione synthetase ATP-binding domain-like"/>
    <property type="match status" value="1"/>
</dbReference>
<evidence type="ECO:0000256" key="4">
    <source>
        <dbReference type="PROSITE-ProRule" id="PRU00409"/>
    </source>
</evidence>
<organism evidence="6 7">
    <name type="scientific">Streptomyces lunalinharesii</name>
    <dbReference type="NCBI Taxonomy" id="333384"/>
    <lineage>
        <taxon>Bacteria</taxon>
        <taxon>Bacillati</taxon>
        <taxon>Actinomycetota</taxon>
        <taxon>Actinomycetes</taxon>
        <taxon>Kitasatosporales</taxon>
        <taxon>Streptomycetaceae</taxon>
        <taxon>Streptomyces</taxon>
    </lineage>
</organism>
<feature type="domain" description="ATP-grasp" evidence="5">
    <location>
        <begin position="112"/>
        <end position="309"/>
    </location>
</feature>
<reference evidence="7" key="1">
    <citation type="journal article" date="2019" name="Int. J. Syst. Evol. Microbiol.">
        <title>The Global Catalogue of Microorganisms (GCM) 10K type strain sequencing project: providing services to taxonomists for standard genome sequencing and annotation.</title>
        <authorList>
            <consortium name="The Broad Institute Genomics Platform"/>
            <consortium name="The Broad Institute Genome Sequencing Center for Infectious Disease"/>
            <person name="Wu L."/>
            <person name="Ma J."/>
        </authorList>
    </citation>
    <scope>NUCLEOTIDE SEQUENCE [LARGE SCALE GENOMIC DNA]</scope>
    <source>
        <strain evidence="7">JCM 16374</strain>
    </source>
</reference>